<sequence>MKDTEVSFLGRGWSFPPVFNLTTGSVEMVENEIDIKQSIKIIIGTIPGERMMFPKFGCDIRKFVFESKDPTQIRMLKDVIYDALLYNEPRIKVEEIEITDAYLSKNKEYPQRDGLLFIHIYYTVIITNTRNNVVYPFYSKEGTNL</sequence>
<evidence type="ECO:0000313" key="3">
    <source>
        <dbReference type="Proteomes" id="UP000176050"/>
    </source>
</evidence>
<protein>
    <recommendedName>
        <fullName evidence="1">IraD/Gp25-like domain-containing protein</fullName>
    </recommendedName>
</protein>
<dbReference type="SUPFAM" id="SSF160719">
    <property type="entry name" value="gpW/gp25-like"/>
    <property type="match status" value="1"/>
</dbReference>
<feature type="domain" description="IraD/Gp25-like" evidence="1">
    <location>
        <begin position="32"/>
        <end position="128"/>
    </location>
</feature>
<dbReference type="OrthoDB" id="9802846at2"/>
<dbReference type="Gene3D" id="3.10.450.40">
    <property type="match status" value="1"/>
</dbReference>
<dbReference type="STRING" id="1850246.LPB138_08465"/>
<organism evidence="2 3">
    <name type="scientific">Urechidicola croceus</name>
    <dbReference type="NCBI Taxonomy" id="1850246"/>
    <lineage>
        <taxon>Bacteria</taxon>
        <taxon>Pseudomonadati</taxon>
        <taxon>Bacteroidota</taxon>
        <taxon>Flavobacteriia</taxon>
        <taxon>Flavobacteriales</taxon>
        <taxon>Flavobacteriaceae</taxon>
        <taxon>Urechidicola</taxon>
    </lineage>
</organism>
<evidence type="ECO:0000259" key="1">
    <source>
        <dbReference type="Pfam" id="PF04965"/>
    </source>
</evidence>
<dbReference type="Pfam" id="PF04965">
    <property type="entry name" value="GPW_gp25"/>
    <property type="match status" value="1"/>
</dbReference>
<evidence type="ECO:0000313" key="2">
    <source>
        <dbReference type="EMBL" id="AOW20706.1"/>
    </source>
</evidence>
<gene>
    <name evidence="2" type="ORF">LPB138_08465</name>
</gene>
<name>A0A1D8P805_9FLAO</name>
<keyword evidence="3" id="KW-1185">Reference proteome</keyword>
<dbReference type="KEGG" id="lul:LPB138_08465"/>
<accession>A0A1D8P805</accession>
<dbReference type="Proteomes" id="UP000176050">
    <property type="component" value="Chromosome"/>
</dbReference>
<proteinExistence type="predicted"/>
<reference evidence="2 3" key="1">
    <citation type="submission" date="2016-10" db="EMBL/GenBank/DDBJ databases">
        <title>Lutibacter sp. LPB0138, isolated from marine gastropod.</title>
        <authorList>
            <person name="Kim E."/>
            <person name="Yi H."/>
        </authorList>
    </citation>
    <scope>NUCLEOTIDE SEQUENCE [LARGE SCALE GENOMIC DNA]</scope>
    <source>
        <strain evidence="2 3">LPB0138</strain>
    </source>
</reference>
<dbReference type="RefSeq" id="WP_070236879.1">
    <property type="nucleotide sequence ID" value="NZ_CP017478.1"/>
</dbReference>
<dbReference type="AlphaFoldDB" id="A0A1D8P805"/>
<dbReference type="InterPro" id="IPR007048">
    <property type="entry name" value="IraD/Gp25-like"/>
</dbReference>
<dbReference type="EMBL" id="CP017478">
    <property type="protein sequence ID" value="AOW20706.1"/>
    <property type="molecule type" value="Genomic_DNA"/>
</dbReference>